<feature type="transmembrane region" description="Helical" evidence="6">
    <location>
        <begin position="142"/>
        <end position="166"/>
    </location>
</feature>
<dbReference type="Proteomes" id="UP001596411">
    <property type="component" value="Unassembled WGS sequence"/>
</dbReference>
<name>A0ABW2F209_9GAMM</name>
<keyword evidence="2" id="KW-1003">Cell membrane</keyword>
<evidence type="ECO:0000256" key="3">
    <source>
        <dbReference type="ARBA" id="ARBA00022692"/>
    </source>
</evidence>
<dbReference type="Pfam" id="PF01810">
    <property type="entry name" value="LysE"/>
    <property type="match status" value="1"/>
</dbReference>
<evidence type="ECO:0000256" key="6">
    <source>
        <dbReference type="SAM" id="Phobius"/>
    </source>
</evidence>
<dbReference type="InterPro" id="IPR001123">
    <property type="entry name" value="LeuE-type"/>
</dbReference>
<dbReference type="EMBL" id="JBHSZP010000032">
    <property type="protein sequence ID" value="MFC7091058.1"/>
    <property type="molecule type" value="Genomic_DNA"/>
</dbReference>
<reference evidence="8" key="1">
    <citation type="journal article" date="2019" name="Int. J. Syst. Evol. Microbiol.">
        <title>The Global Catalogue of Microorganisms (GCM) 10K type strain sequencing project: providing services to taxonomists for standard genome sequencing and annotation.</title>
        <authorList>
            <consortium name="The Broad Institute Genomics Platform"/>
            <consortium name="The Broad Institute Genome Sequencing Center for Infectious Disease"/>
            <person name="Wu L."/>
            <person name="Ma J."/>
        </authorList>
    </citation>
    <scope>NUCLEOTIDE SEQUENCE [LARGE SCALE GENOMIC DNA]</scope>
    <source>
        <strain evidence="8">CGMCC 1.13666</strain>
    </source>
</reference>
<evidence type="ECO:0000313" key="7">
    <source>
        <dbReference type="EMBL" id="MFC7091058.1"/>
    </source>
</evidence>
<evidence type="ECO:0000256" key="5">
    <source>
        <dbReference type="ARBA" id="ARBA00023136"/>
    </source>
</evidence>
<evidence type="ECO:0000256" key="2">
    <source>
        <dbReference type="ARBA" id="ARBA00022475"/>
    </source>
</evidence>
<comment type="subcellular location">
    <subcellularLocation>
        <location evidence="1">Cell membrane</location>
        <topology evidence="1">Multi-pass membrane protein</topology>
    </subcellularLocation>
</comment>
<evidence type="ECO:0000256" key="1">
    <source>
        <dbReference type="ARBA" id="ARBA00004651"/>
    </source>
</evidence>
<keyword evidence="4 6" id="KW-1133">Transmembrane helix</keyword>
<evidence type="ECO:0000313" key="8">
    <source>
        <dbReference type="Proteomes" id="UP001596411"/>
    </source>
</evidence>
<sequence>MEALAFLGPAALYMISMTITPGPNNVMLTASGANYGFLRTLPHIFGILGGCFLLFAGIALGLGLLFERFPLVQTALRLIGSAYLLYLAWRIATAPPPDLRRRGEGRPLTFWQAAAFQFANPKAWVMGLALMAGFLPEGGDTWLNALLLAAFAELVALPCIAVWAGFGTAIGRWLDSPRAWRVFNALMGALTAACVLFILG</sequence>
<dbReference type="RefSeq" id="WP_346063037.1">
    <property type="nucleotide sequence ID" value="NZ_BAAADR010000014.1"/>
</dbReference>
<protein>
    <submittedName>
        <fullName evidence="7">LysE family translocator</fullName>
    </submittedName>
</protein>
<organism evidence="7 8">
    <name type="scientific">Halomonas salifodinae</name>
    <dbReference type="NCBI Taxonomy" id="438745"/>
    <lineage>
        <taxon>Bacteria</taxon>
        <taxon>Pseudomonadati</taxon>
        <taxon>Pseudomonadota</taxon>
        <taxon>Gammaproteobacteria</taxon>
        <taxon>Oceanospirillales</taxon>
        <taxon>Halomonadaceae</taxon>
        <taxon>Halomonas</taxon>
    </lineage>
</organism>
<accession>A0ABW2F209</accession>
<evidence type="ECO:0000256" key="4">
    <source>
        <dbReference type="ARBA" id="ARBA00022989"/>
    </source>
</evidence>
<proteinExistence type="predicted"/>
<gene>
    <name evidence="7" type="ORF">ACFQH5_16025</name>
</gene>
<keyword evidence="5 6" id="KW-0472">Membrane</keyword>
<keyword evidence="3 6" id="KW-0812">Transmembrane</keyword>
<dbReference type="PANTHER" id="PTHR30086">
    <property type="entry name" value="ARGININE EXPORTER PROTEIN ARGO"/>
    <property type="match status" value="1"/>
</dbReference>
<feature type="transmembrane region" description="Helical" evidence="6">
    <location>
        <begin position="178"/>
        <end position="199"/>
    </location>
</feature>
<feature type="transmembrane region" description="Helical" evidence="6">
    <location>
        <begin position="42"/>
        <end position="66"/>
    </location>
</feature>
<feature type="transmembrane region" description="Helical" evidence="6">
    <location>
        <begin position="112"/>
        <end position="135"/>
    </location>
</feature>
<dbReference type="PANTHER" id="PTHR30086:SF20">
    <property type="entry name" value="ARGININE EXPORTER PROTEIN ARGO-RELATED"/>
    <property type="match status" value="1"/>
</dbReference>
<feature type="transmembrane region" description="Helical" evidence="6">
    <location>
        <begin position="75"/>
        <end position="92"/>
    </location>
</feature>
<comment type="caution">
    <text evidence="7">The sequence shown here is derived from an EMBL/GenBank/DDBJ whole genome shotgun (WGS) entry which is preliminary data.</text>
</comment>
<keyword evidence="8" id="KW-1185">Reference proteome</keyword>